<accession>A0AAU9DYG7</accession>
<evidence type="ECO:0000313" key="3">
    <source>
        <dbReference type="EMBL" id="BDU51571.1"/>
    </source>
</evidence>
<evidence type="ECO:0000259" key="1">
    <source>
        <dbReference type="Pfam" id="PF06250"/>
    </source>
</evidence>
<dbReference type="Proteomes" id="UP001321582">
    <property type="component" value="Plasmid pHIC"/>
</dbReference>
<reference evidence="3 4" key="1">
    <citation type="submission" date="2022-11" db="EMBL/GenBank/DDBJ databases">
        <title>Haliovirga abyssi gen. nov., sp. nov., a mesophilic fermentative bacterium isolated from the Iheya North hydrothermal field and the proposal of Haliovirgaceae fam. nov.</title>
        <authorList>
            <person name="Miyazaki U."/>
            <person name="Tame A."/>
            <person name="Miyazaki J."/>
            <person name="Takai K."/>
            <person name="Sawayama S."/>
            <person name="Kitajima M."/>
            <person name="Okamoto A."/>
            <person name="Nakagawa S."/>
        </authorList>
    </citation>
    <scope>NUCLEOTIDE SEQUENCE [LARGE SCALE GENOMIC DNA]</scope>
    <source>
        <strain evidence="3 4">IC12</strain>
        <plasmid evidence="3 4">pHIC</plasmid>
    </source>
</reference>
<organism evidence="3 4">
    <name type="scientific">Haliovirga abyssi</name>
    <dbReference type="NCBI Taxonomy" id="2996794"/>
    <lineage>
        <taxon>Bacteria</taxon>
        <taxon>Fusobacteriati</taxon>
        <taxon>Fusobacteriota</taxon>
        <taxon>Fusobacteriia</taxon>
        <taxon>Fusobacteriales</taxon>
        <taxon>Haliovirgaceae</taxon>
        <taxon>Haliovirga</taxon>
    </lineage>
</organism>
<dbReference type="GO" id="GO:0003676">
    <property type="term" value="F:nucleic acid binding"/>
    <property type="evidence" value="ECO:0007669"/>
    <property type="project" value="InterPro"/>
</dbReference>
<dbReference type="InterPro" id="IPR053148">
    <property type="entry name" value="PD-DEXK-like_domain"/>
</dbReference>
<protein>
    <recommendedName>
        <fullName evidence="5">DUF1016 domain-containing protein</fullName>
    </recommendedName>
</protein>
<dbReference type="AlphaFoldDB" id="A0AAU9DYG7"/>
<geneLocation type="plasmid" evidence="3 4">
    <name>pHIC</name>
</geneLocation>
<dbReference type="InterPro" id="IPR009362">
    <property type="entry name" value="YhcG_C"/>
</dbReference>
<dbReference type="InterPro" id="IPR011856">
    <property type="entry name" value="tRNA_endonuc-like_dom_sf"/>
</dbReference>
<evidence type="ECO:0000259" key="2">
    <source>
        <dbReference type="Pfam" id="PF17761"/>
    </source>
</evidence>
<feature type="domain" description="YhcG PDDEXK nuclease" evidence="1">
    <location>
        <begin position="177"/>
        <end position="329"/>
    </location>
</feature>
<name>A0AAU9DYG7_9FUSO</name>
<dbReference type="EMBL" id="AP027060">
    <property type="protein sequence ID" value="BDU51571.1"/>
    <property type="molecule type" value="Genomic_DNA"/>
</dbReference>
<keyword evidence="3" id="KW-0614">Plasmid</keyword>
<dbReference type="InterPro" id="IPR041527">
    <property type="entry name" value="YhcG_N"/>
</dbReference>
<dbReference type="KEGG" id="haby:HLVA_21400"/>
<gene>
    <name evidence="3" type="ORF">HLVA_21400</name>
</gene>
<dbReference type="Gene3D" id="3.40.1350.10">
    <property type="match status" value="1"/>
</dbReference>
<evidence type="ECO:0008006" key="5">
    <source>
        <dbReference type="Google" id="ProtNLM"/>
    </source>
</evidence>
<feature type="domain" description="YhcG N-terminal" evidence="2">
    <location>
        <begin position="18"/>
        <end position="155"/>
    </location>
</feature>
<evidence type="ECO:0000313" key="4">
    <source>
        <dbReference type="Proteomes" id="UP001321582"/>
    </source>
</evidence>
<dbReference type="REBASE" id="717064">
    <property type="entry name" value="S1.FbaIC12ORF21390P"/>
</dbReference>
<dbReference type="PANTHER" id="PTHR30547">
    <property type="entry name" value="UNCHARACTERIZED PROTEIN YHCG-RELATED"/>
    <property type="match status" value="1"/>
</dbReference>
<dbReference type="Pfam" id="PF17761">
    <property type="entry name" value="DUF1016_N"/>
    <property type="match status" value="1"/>
</dbReference>
<proteinExistence type="predicted"/>
<sequence>MGTIIDNIDYKNWISNLKLKFRNSQIKASISVNRELLNFYWELGEDITNMQLKYKWGSNFLKNLSSDLKREFPEIKGFSERNLKYIRQWYLFWNKDEIGQQVVAQLKTIPWGSNIVIISKCNNIEEATFYLNNILENGWSRSVLLHHIKSNLYKREGKAITNFKETLPEIYSDLANETLKDPYKFDFLNISKKYSERELENALVKNIMKFLLELGKGFAFIGNQYHLELSGKDYYLDLLFYHIKLRCYVVIELKVGEFKPEYAGKVNFYLTLVDEKLKNETDNPSIGIILCTSKDKITAEYSLREMIKPIGVSEYEVIEKLPNEFKDILPTIEEFEEEFKKIELAEKETEYGEEE</sequence>
<dbReference type="Pfam" id="PF06250">
    <property type="entry name" value="YhcG_C"/>
    <property type="match status" value="1"/>
</dbReference>
<dbReference type="PANTHER" id="PTHR30547:SF0">
    <property type="entry name" value="BLR8175 PROTEIN"/>
    <property type="match status" value="1"/>
</dbReference>
<dbReference type="RefSeq" id="WP_307905652.1">
    <property type="nucleotide sequence ID" value="NZ_AP027060.1"/>
</dbReference>
<keyword evidence="4" id="KW-1185">Reference proteome</keyword>